<dbReference type="PRINTS" id="PR00979">
    <property type="entry name" value="TAFAZZIN"/>
</dbReference>
<dbReference type="GO" id="GO:0016020">
    <property type="term" value="C:membrane"/>
    <property type="evidence" value="ECO:0007669"/>
    <property type="project" value="UniProtKB-SubCell"/>
</dbReference>
<evidence type="ECO:0000256" key="3">
    <source>
        <dbReference type="ARBA" id="ARBA00020499"/>
    </source>
</evidence>
<dbReference type="InterPro" id="IPR029062">
    <property type="entry name" value="Class_I_gatase-like"/>
</dbReference>
<dbReference type="Pfam" id="PF01553">
    <property type="entry name" value="Acyltransferase"/>
    <property type="match status" value="1"/>
</dbReference>
<dbReference type="GO" id="GO:0006644">
    <property type="term" value="P:phospholipid metabolic process"/>
    <property type="evidence" value="ECO:0007669"/>
    <property type="project" value="InterPro"/>
</dbReference>
<dbReference type="GO" id="GO:0060271">
    <property type="term" value="P:cilium assembly"/>
    <property type="evidence" value="ECO:0007669"/>
    <property type="project" value="TreeGrafter"/>
</dbReference>
<dbReference type="Pfam" id="PF23352">
    <property type="entry name" value="IFT52_central"/>
    <property type="match status" value="1"/>
</dbReference>
<evidence type="ECO:0000256" key="4">
    <source>
        <dbReference type="ARBA" id="ARBA00022679"/>
    </source>
</evidence>
<dbReference type="GO" id="GO:0016746">
    <property type="term" value="F:acyltransferase activity"/>
    <property type="evidence" value="ECO:0007669"/>
    <property type="project" value="UniProtKB-KW"/>
</dbReference>
<sequence>MSIASPFAKKLMDVSAHSGFKWPFPEVKKGIAPYPSSFAWRVRSTAAIALVGCFSKIWMTWFNQLNVHNKEILIEAVENRPPKKPLITISNHLSCMDDPLLWGVLRMKTLMNPQKMRWALAAHDICFTNPFYAWFFSSGRCIPVIRGSGKAMDFCLEMLNRGQWVHIFPEGRVNADHEPMRLKWGVGRLISELSDPPLVVPMWQEGMDAVLPNRQPYVPRTGNRVTLNLGRPMDFSALLRRLREDGASAMQKRRAVTDAIQSELRLLRTATRELHRASLRQQESLTPESLSTALVLVLPGPQEKFTAAECTALKQYVDGGGRLLVLMGEGGENKFKTNINFLLEQYGISVNNDAVVRTNYYKYYHPKECVIPDGILNRGVSKAAGALTDAYAETSSAKQALTFLYPFGATLNVMSPSVPILTTGTTSFPLNRPVCAAYQDPKTRGKILVLGSLEFLSDHYGDKEENARIRDVLFAFLTSDEVSFLNSDAEDPEISDYHRIPDTGRLASNLRACLQESEDVPTDFTQLFDNQCYAMDTRVLPAAVRAYEQLGVKHEPLRLITPQFETPLPLLQPAVFPPSFRELPNPSLELFDLDEAFSSEKARLAQITNKCSDSDLEYYIRECGEILGATARIPPGSRDAKRVLEFLFFQLVEFKKLNPGGEFAESATTLTGSLS</sequence>
<dbReference type="CDD" id="cd07989">
    <property type="entry name" value="LPLAT_AGPAT-like"/>
    <property type="match status" value="1"/>
</dbReference>
<keyword evidence="7" id="KW-0012">Acyltransferase</keyword>
<evidence type="ECO:0000256" key="7">
    <source>
        <dbReference type="ARBA" id="ARBA00023315"/>
    </source>
</evidence>
<dbReference type="EMBL" id="LR903565">
    <property type="protein sequence ID" value="CAD7252035.1"/>
    <property type="molecule type" value="Genomic_DNA"/>
</dbReference>
<accession>A0A7R9FR64</accession>
<dbReference type="GO" id="GO:0042073">
    <property type="term" value="P:intraciliary transport"/>
    <property type="evidence" value="ECO:0007669"/>
    <property type="project" value="TreeGrafter"/>
</dbReference>
<dbReference type="SUPFAM" id="SSF52317">
    <property type="entry name" value="Class I glutamine amidotransferase-like"/>
    <property type="match status" value="1"/>
</dbReference>
<dbReference type="SUPFAM" id="SSF69593">
    <property type="entry name" value="Glycerol-3-phosphate (1)-acyltransferase"/>
    <property type="match status" value="1"/>
</dbReference>
<keyword evidence="6" id="KW-0472">Membrane</keyword>
<dbReference type="PANTHER" id="PTHR12969:SF7">
    <property type="entry name" value="INTRAFLAGELLAR TRANSPORT PROTEIN 52 HOMOLOG"/>
    <property type="match status" value="1"/>
</dbReference>
<dbReference type="Proteomes" id="UP000677054">
    <property type="component" value="Unassembled WGS sequence"/>
</dbReference>
<proteinExistence type="inferred from homology"/>
<dbReference type="InterPro" id="IPR002123">
    <property type="entry name" value="Plipid/glycerol_acylTrfase"/>
</dbReference>
<dbReference type="AlphaFoldDB" id="A0A7R9FR64"/>
<dbReference type="InterPro" id="IPR048643">
    <property type="entry name" value="Itf52_C"/>
</dbReference>
<comment type="subcellular location">
    <subcellularLocation>
        <location evidence="1">Membrane</location>
    </subcellularLocation>
</comment>
<comment type="catalytic activity">
    <reaction evidence="8">
        <text>1,2-di-(9Z-octadecenoyl)-sn-glycero-3-phosphocholine + 1-hexadecanoyl-sn-glycero-3-phosphocholine = 1-hexadecanoyl-2-(9Z-octadecenoyl)-sn-glycero-3-phosphocholine + 1-(9Z-octadecenoyl)-sn-glycero-3-phosphocholine</text>
        <dbReference type="Rhea" id="RHEA:43816"/>
        <dbReference type="ChEBI" id="CHEBI:28610"/>
        <dbReference type="ChEBI" id="CHEBI:72998"/>
        <dbReference type="ChEBI" id="CHEBI:73001"/>
        <dbReference type="ChEBI" id="CHEBI:74669"/>
    </reaction>
    <physiologicalReaction direction="left-to-right" evidence="8">
        <dbReference type="Rhea" id="RHEA:43817"/>
    </physiologicalReaction>
    <physiologicalReaction direction="right-to-left" evidence="8">
        <dbReference type="Rhea" id="RHEA:43818"/>
    </physiologicalReaction>
</comment>
<dbReference type="EMBL" id="CAJPEV010004048">
    <property type="protein sequence ID" value="CAG0901067.1"/>
    <property type="molecule type" value="Genomic_DNA"/>
</dbReference>
<dbReference type="InterPro" id="IPR000872">
    <property type="entry name" value="Tafazzin"/>
</dbReference>
<dbReference type="Gene3D" id="6.10.250.2800">
    <property type="match status" value="1"/>
</dbReference>
<evidence type="ECO:0000256" key="6">
    <source>
        <dbReference type="ARBA" id="ARBA00023136"/>
    </source>
</evidence>
<dbReference type="InterPro" id="IPR055458">
    <property type="entry name" value="IFT52_GIFT"/>
</dbReference>
<dbReference type="Pfam" id="PF23355">
    <property type="entry name" value="IFT52_GIFT"/>
    <property type="match status" value="1"/>
</dbReference>
<dbReference type="SMART" id="SM00563">
    <property type="entry name" value="PlsC"/>
    <property type="match status" value="1"/>
</dbReference>
<reference evidence="10" key="1">
    <citation type="submission" date="2020-11" db="EMBL/GenBank/DDBJ databases">
        <authorList>
            <person name="Tran Van P."/>
        </authorList>
    </citation>
    <scope>NUCLEOTIDE SEQUENCE</scope>
</reference>
<gene>
    <name evidence="10" type="ORF">DSTB1V02_LOCUS11796</name>
</gene>
<dbReference type="OrthoDB" id="10259368at2759"/>
<evidence type="ECO:0000256" key="1">
    <source>
        <dbReference type="ARBA" id="ARBA00004370"/>
    </source>
</evidence>
<dbReference type="PANTHER" id="PTHR12969">
    <property type="entry name" value="NGD5/OSM-6/IFT52"/>
    <property type="match status" value="1"/>
</dbReference>
<evidence type="ECO:0000256" key="5">
    <source>
        <dbReference type="ARBA" id="ARBA00023098"/>
    </source>
</evidence>
<name>A0A7R9FR64_9CRUS</name>
<evidence type="ECO:0000313" key="11">
    <source>
        <dbReference type="Proteomes" id="UP000677054"/>
    </source>
</evidence>
<evidence type="ECO:0000256" key="2">
    <source>
        <dbReference type="ARBA" id="ARBA00010524"/>
    </source>
</evidence>
<keyword evidence="5" id="KW-0443">Lipid metabolism</keyword>
<dbReference type="InterPro" id="IPR055460">
    <property type="entry name" value="IFT52_central"/>
</dbReference>
<keyword evidence="11" id="KW-1185">Reference proteome</keyword>
<evidence type="ECO:0000259" key="9">
    <source>
        <dbReference type="SMART" id="SM00563"/>
    </source>
</evidence>
<dbReference type="GO" id="GO:0005814">
    <property type="term" value="C:centriole"/>
    <property type="evidence" value="ECO:0007669"/>
    <property type="project" value="TreeGrafter"/>
</dbReference>
<protein>
    <recommendedName>
        <fullName evidence="3">Tafazzin</fullName>
    </recommendedName>
</protein>
<dbReference type="Pfam" id="PF21178">
    <property type="entry name" value="Itf52_C"/>
    <property type="match status" value="1"/>
</dbReference>
<comment type="similarity">
    <text evidence="2">Belongs to the taffazin family.</text>
</comment>
<evidence type="ECO:0000313" key="10">
    <source>
        <dbReference type="EMBL" id="CAD7252035.1"/>
    </source>
</evidence>
<evidence type="ECO:0000256" key="8">
    <source>
        <dbReference type="ARBA" id="ARBA00049543"/>
    </source>
</evidence>
<dbReference type="CDD" id="cd23683">
    <property type="entry name" value="IFT52_CTD"/>
    <property type="match status" value="1"/>
</dbReference>
<dbReference type="GO" id="GO:0005929">
    <property type="term" value="C:cilium"/>
    <property type="evidence" value="ECO:0007669"/>
    <property type="project" value="TreeGrafter"/>
</dbReference>
<feature type="domain" description="Phospholipid/glycerol acyltransferase" evidence="9">
    <location>
        <begin position="86"/>
        <end position="207"/>
    </location>
</feature>
<keyword evidence="4" id="KW-0808">Transferase</keyword>
<dbReference type="GO" id="GO:0030992">
    <property type="term" value="C:intraciliary transport particle B"/>
    <property type="evidence" value="ECO:0007669"/>
    <property type="project" value="TreeGrafter"/>
</dbReference>
<organism evidence="10">
    <name type="scientific">Darwinula stevensoni</name>
    <dbReference type="NCBI Taxonomy" id="69355"/>
    <lineage>
        <taxon>Eukaryota</taxon>
        <taxon>Metazoa</taxon>
        <taxon>Ecdysozoa</taxon>
        <taxon>Arthropoda</taxon>
        <taxon>Crustacea</taxon>
        <taxon>Oligostraca</taxon>
        <taxon>Ostracoda</taxon>
        <taxon>Podocopa</taxon>
        <taxon>Podocopida</taxon>
        <taxon>Darwinulocopina</taxon>
        <taxon>Darwinuloidea</taxon>
        <taxon>Darwinulidae</taxon>
        <taxon>Darwinula</taxon>
    </lineage>
</organism>
<dbReference type="InterPro" id="IPR039975">
    <property type="entry name" value="IFT52"/>
</dbReference>